<dbReference type="AlphaFoldDB" id="A0A2S8A7L5"/>
<dbReference type="EMBL" id="PSZM01000046">
    <property type="protein sequence ID" value="PQL90558.1"/>
    <property type="molecule type" value="Genomic_DNA"/>
</dbReference>
<evidence type="ECO:0000313" key="2">
    <source>
        <dbReference type="Proteomes" id="UP000238042"/>
    </source>
</evidence>
<gene>
    <name evidence="1" type="ORF">C4S77_11810</name>
</gene>
<proteinExistence type="predicted"/>
<accession>A0A2S8A7L5</accession>
<organism evidence="1 2">
    <name type="scientific">Apibacter adventoris</name>
    <dbReference type="NCBI Taxonomy" id="1679466"/>
    <lineage>
        <taxon>Bacteria</taxon>
        <taxon>Pseudomonadati</taxon>
        <taxon>Bacteroidota</taxon>
        <taxon>Flavobacteriia</taxon>
        <taxon>Flavobacteriales</taxon>
        <taxon>Weeksellaceae</taxon>
        <taxon>Apibacter</taxon>
    </lineage>
</organism>
<protein>
    <recommendedName>
        <fullName evidence="3">DNA methyltransferase</fullName>
    </recommendedName>
</protein>
<evidence type="ECO:0000313" key="1">
    <source>
        <dbReference type="EMBL" id="PQL90558.1"/>
    </source>
</evidence>
<dbReference type="RefSeq" id="WP_105191470.1">
    <property type="nucleotide sequence ID" value="NZ_PSZN01000001.1"/>
</dbReference>
<keyword evidence="2" id="KW-1185">Reference proteome</keyword>
<evidence type="ECO:0008006" key="3">
    <source>
        <dbReference type="Google" id="ProtNLM"/>
    </source>
</evidence>
<name>A0A2S8A7L5_9FLAO</name>
<comment type="caution">
    <text evidence="1">The sequence shown here is derived from an EMBL/GenBank/DDBJ whole genome shotgun (WGS) entry which is preliminary data.</text>
</comment>
<sequence>MNIQDYLKSLNSHFKRDISTELTFRGDLQRLLESLVPQVKVTNEPRRIGCGAPDYVITHRDIPVGYIEAKDIDTDLKAKQYREQFDRYRNALDNLIITDYLTFVLYKEGEFVTSVQIGKVQNKKIITSF</sequence>
<dbReference type="Proteomes" id="UP000238042">
    <property type="component" value="Unassembled WGS sequence"/>
</dbReference>
<reference evidence="1 2" key="1">
    <citation type="submission" date="2018-02" db="EMBL/GenBank/DDBJ databases">
        <title>Genome sequences of Apibacter spp., gut symbionts of Asian honey bees.</title>
        <authorList>
            <person name="Kwong W.K."/>
            <person name="Steele M.I."/>
            <person name="Moran N.A."/>
        </authorList>
    </citation>
    <scope>NUCLEOTIDE SEQUENCE [LARGE SCALE GENOMIC DNA]</scope>
    <source>
        <strain evidence="2">wkB301</strain>
    </source>
</reference>